<accession>A0ABZ1CUT7</accession>
<evidence type="ECO:0000313" key="3">
    <source>
        <dbReference type="Proteomes" id="UP001329825"/>
    </source>
</evidence>
<organism evidence="2 3">
    <name type="scientific">Kwoniella shivajii</name>
    <dbReference type="NCBI Taxonomy" id="564305"/>
    <lineage>
        <taxon>Eukaryota</taxon>
        <taxon>Fungi</taxon>
        <taxon>Dikarya</taxon>
        <taxon>Basidiomycota</taxon>
        <taxon>Agaricomycotina</taxon>
        <taxon>Tremellomycetes</taxon>
        <taxon>Tremellales</taxon>
        <taxon>Cryptococcaceae</taxon>
        <taxon>Kwoniella</taxon>
    </lineage>
</organism>
<feature type="compositionally biased region" description="Polar residues" evidence="1">
    <location>
        <begin position="56"/>
        <end position="78"/>
    </location>
</feature>
<dbReference type="EMBL" id="CP141882">
    <property type="protein sequence ID" value="WRT64954.1"/>
    <property type="molecule type" value="Genomic_DNA"/>
</dbReference>
<dbReference type="RefSeq" id="XP_062789694.1">
    <property type="nucleotide sequence ID" value="XM_062933643.1"/>
</dbReference>
<gene>
    <name evidence="2" type="ORF">IL334_001895</name>
</gene>
<keyword evidence="3" id="KW-1185">Reference proteome</keyword>
<proteinExistence type="predicted"/>
<feature type="compositionally biased region" description="Low complexity" evidence="1">
    <location>
        <begin position="98"/>
        <end position="117"/>
    </location>
</feature>
<feature type="region of interest" description="Disordered" evidence="1">
    <location>
        <begin position="1"/>
        <end position="117"/>
    </location>
</feature>
<dbReference type="Proteomes" id="UP001329825">
    <property type="component" value="Chromosome 2"/>
</dbReference>
<feature type="region of interest" description="Disordered" evidence="1">
    <location>
        <begin position="294"/>
        <end position="342"/>
    </location>
</feature>
<name>A0ABZ1CUT7_9TREE</name>
<feature type="region of interest" description="Disordered" evidence="1">
    <location>
        <begin position="450"/>
        <end position="469"/>
    </location>
</feature>
<sequence length="695" mass="73383">MQALRTLPILNRPSRPSSPAPPTVQSTTVSGTAMAPTGDGKPRSRSLSRQVADKVSSLQISNGNGVAQPASTITSSQPLGVAKNGHSPPGSRPVTPRSSASPLPGATAPAATVPEPAGLQSKHMDVIGLRLNEVVNKACAGVDFKAKKGFKKGNGWSVGEAVVNELPIPPSDAYLIRAVLRTAVKALSIYTTRLETYLLPALTDPAFAAALNTNAQAHTAHPFNPIQYFAVSVAHTAWETCEVLEQTLETGKWPRFVQETLRPVMDKLDLVVSKVVQPLMLAIKRDLVASLSRNEGTSPAGSKVVGLASIPAPTTSPSPSVTREHSAPPVSRLTKELSSGGTSRQLAIPPCLQHFANRVDGARKVFEHVAARCADDGEGWITGVMVAVIWKGMCIVSEKEIGGPINRPPSPGSVAKALAGLGKDKEATPSVVAHPSLGGVTAKLTSSLSIIPSRSQSRPPSPPRGAQKLHSATHALLSLEGLVKRLVGGLVQAPTAPGASASQDPNATEHIAREALHEALEALSSFRVISNAMYKGASCSSRLLASARRLRDDIDDPVEESLDDAMEDLPAVTLFTILLRQANIALSTLPVTDADEKSVYSGTMKIRTPAEIWGWTTAEYERQVLSGFSAAEEWGRRYALAIKPDIEKVTSQLAAQYTSGIGEKPNREILEAVEWVKTLGVTCEARVGVKIGGCN</sequence>
<reference evidence="2 3" key="1">
    <citation type="submission" date="2024-01" db="EMBL/GenBank/DDBJ databases">
        <title>Comparative genomics of Cryptococcus and Kwoniella reveals pathogenesis evolution and contrasting modes of karyotype evolution via chromosome fusion or intercentromeric recombination.</title>
        <authorList>
            <person name="Coelho M.A."/>
            <person name="David-Palma M."/>
            <person name="Shea T."/>
            <person name="Bowers K."/>
            <person name="McGinley-Smith S."/>
            <person name="Mohammad A.W."/>
            <person name="Gnirke A."/>
            <person name="Yurkov A.M."/>
            <person name="Nowrousian M."/>
            <person name="Sun S."/>
            <person name="Cuomo C.A."/>
            <person name="Heitman J."/>
        </authorList>
    </citation>
    <scope>NUCLEOTIDE SEQUENCE [LARGE SCALE GENOMIC DNA]</scope>
    <source>
        <strain evidence="2">CBS 11374</strain>
    </source>
</reference>
<feature type="compositionally biased region" description="Low complexity" evidence="1">
    <location>
        <begin position="308"/>
        <end position="320"/>
    </location>
</feature>
<evidence type="ECO:0000256" key="1">
    <source>
        <dbReference type="SAM" id="MobiDB-lite"/>
    </source>
</evidence>
<dbReference type="GeneID" id="87954026"/>
<protein>
    <submittedName>
        <fullName evidence="2">Uncharacterized protein</fullName>
    </submittedName>
</protein>
<evidence type="ECO:0000313" key="2">
    <source>
        <dbReference type="EMBL" id="WRT64954.1"/>
    </source>
</evidence>